<gene>
    <name evidence="1" type="ORF">OWV82_020674</name>
</gene>
<reference evidence="1 2" key="1">
    <citation type="journal article" date="2023" name="Science">
        <title>Complex scaffold remodeling in plant triterpene biosynthesis.</title>
        <authorList>
            <person name="De La Pena R."/>
            <person name="Hodgson H."/>
            <person name="Liu J.C."/>
            <person name="Stephenson M.J."/>
            <person name="Martin A.C."/>
            <person name="Owen C."/>
            <person name="Harkess A."/>
            <person name="Leebens-Mack J."/>
            <person name="Jimenez L.E."/>
            <person name="Osbourn A."/>
            <person name="Sattely E.S."/>
        </authorList>
    </citation>
    <scope>NUCLEOTIDE SEQUENCE [LARGE SCALE GENOMIC DNA]</scope>
    <source>
        <strain evidence="2">cv. JPN11</strain>
        <tissue evidence="1">Leaf</tissue>
    </source>
</reference>
<accession>A0ACC1X8U3</accession>
<keyword evidence="2" id="KW-1185">Reference proteome</keyword>
<proteinExistence type="predicted"/>
<feature type="non-terminal residue" evidence="1">
    <location>
        <position position="247"/>
    </location>
</feature>
<evidence type="ECO:0000313" key="2">
    <source>
        <dbReference type="Proteomes" id="UP001164539"/>
    </source>
</evidence>
<dbReference type="EMBL" id="CM051404">
    <property type="protein sequence ID" value="KAJ4707108.1"/>
    <property type="molecule type" value="Genomic_DNA"/>
</dbReference>
<organism evidence="1 2">
    <name type="scientific">Melia azedarach</name>
    <name type="common">Chinaberry tree</name>
    <dbReference type="NCBI Taxonomy" id="155640"/>
    <lineage>
        <taxon>Eukaryota</taxon>
        <taxon>Viridiplantae</taxon>
        <taxon>Streptophyta</taxon>
        <taxon>Embryophyta</taxon>
        <taxon>Tracheophyta</taxon>
        <taxon>Spermatophyta</taxon>
        <taxon>Magnoliopsida</taxon>
        <taxon>eudicotyledons</taxon>
        <taxon>Gunneridae</taxon>
        <taxon>Pentapetalae</taxon>
        <taxon>rosids</taxon>
        <taxon>malvids</taxon>
        <taxon>Sapindales</taxon>
        <taxon>Meliaceae</taxon>
        <taxon>Melia</taxon>
    </lineage>
</organism>
<name>A0ACC1X8U3_MELAZ</name>
<sequence length="247" mass="28527">MGRKLDVLLRRNFRTSKFKTLTKLAISRISILKNQHQARYSQARSDVIELLHLGHHERALRRVEYVIKEQNMVDALVMIENYCYLLIERVTLIQNNKECPDELKEVISSLIFASSRCGEFPEVQKIREVFTLRFGQEFAARAVELRNGCGVNPRIVQRFSSRQSSLENRLKVLKEICTEIGITLHIEEDVSASVKDKLNVNRKISNPIEPATCNDPELKDVAHNSPEIRNLDEDLSESVKAKKHYKD</sequence>
<evidence type="ECO:0000313" key="1">
    <source>
        <dbReference type="EMBL" id="KAJ4707108.1"/>
    </source>
</evidence>
<comment type="caution">
    <text evidence="1">The sequence shown here is derived from an EMBL/GenBank/DDBJ whole genome shotgun (WGS) entry which is preliminary data.</text>
</comment>
<protein>
    <submittedName>
        <fullName evidence="1">IST1-like</fullName>
    </submittedName>
</protein>
<dbReference type="Proteomes" id="UP001164539">
    <property type="component" value="Chromosome 11"/>
</dbReference>